<evidence type="ECO:0000313" key="3">
    <source>
        <dbReference type="Proteomes" id="UP000030669"/>
    </source>
</evidence>
<sequence>MSKPVLVDRSRQEATPVTKPKHRFAGLWQVENVDVLAKSPPRDRHGSPRSHRRTEDSFHLNFSKCGLALDFPRPPPSPSSSQMKMSRMSTPSLTSCSSEDTSSTELPELPPKLPPKHEGRGKPLPSLEDEVEELSVSGDESFLPSLTDDEDDAFGEEEEAGYDEQDDVDDDSRWYARQLEEMLAMSSPAQPSLSAPRGIHISRFRSHRHSDSVVDPTNPPLARWKRTSN</sequence>
<feature type="compositionally biased region" description="Acidic residues" evidence="1">
    <location>
        <begin position="147"/>
        <end position="170"/>
    </location>
</feature>
<dbReference type="RefSeq" id="XP_007869105.1">
    <property type="nucleotide sequence ID" value="XM_007870914.1"/>
</dbReference>
<evidence type="ECO:0000256" key="1">
    <source>
        <dbReference type="SAM" id="MobiDB-lite"/>
    </source>
</evidence>
<feature type="compositionally biased region" description="Basic and acidic residues" evidence="1">
    <location>
        <begin position="1"/>
        <end position="12"/>
    </location>
</feature>
<feature type="region of interest" description="Disordered" evidence="1">
    <location>
        <begin position="185"/>
        <end position="229"/>
    </location>
</feature>
<protein>
    <submittedName>
        <fullName evidence="2">Uncharacterized protein</fullName>
    </submittedName>
</protein>
<dbReference type="AlphaFoldDB" id="S7RF66"/>
<accession>S7RF66</accession>
<dbReference type="GeneID" id="19304532"/>
<dbReference type="Proteomes" id="UP000030669">
    <property type="component" value="Unassembled WGS sequence"/>
</dbReference>
<proteinExistence type="predicted"/>
<name>S7RF66_GLOTA</name>
<feature type="compositionally biased region" description="Low complexity" evidence="1">
    <location>
        <begin position="79"/>
        <end position="107"/>
    </location>
</feature>
<feature type="region of interest" description="Disordered" evidence="1">
    <location>
        <begin position="1"/>
        <end position="21"/>
    </location>
</feature>
<dbReference type="KEGG" id="gtr:GLOTRDRAFT_140457"/>
<dbReference type="EMBL" id="KB469307">
    <property type="protein sequence ID" value="EPQ52865.1"/>
    <property type="molecule type" value="Genomic_DNA"/>
</dbReference>
<organism evidence="2 3">
    <name type="scientific">Gloeophyllum trabeum (strain ATCC 11539 / FP-39264 / Madison 617)</name>
    <name type="common">Brown rot fungus</name>
    <dbReference type="NCBI Taxonomy" id="670483"/>
    <lineage>
        <taxon>Eukaryota</taxon>
        <taxon>Fungi</taxon>
        <taxon>Dikarya</taxon>
        <taxon>Basidiomycota</taxon>
        <taxon>Agaricomycotina</taxon>
        <taxon>Agaricomycetes</taxon>
        <taxon>Gloeophyllales</taxon>
        <taxon>Gloeophyllaceae</taxon>
        <taxon>Gloeophyllum</taxon>
    </lineage>
</organism>
<evidence type="ECO:0000313" key="2">
    <source>
        <dbReference type="EMBL" id="EPQ52865.1"/>
    </source>
</evidence>
<reference evidence="2 3" key="1">
    <citation type="journal article" date="2012" name="Science">
        <title>The Paleozoic origin of enzymatic lignin decomposition reconstructed from 31 fungal genomes.</title>
        <authorList>
            <person name="Floudas D."/>
            <person name="Binder M."/>
            <person name="Riley R."/>
            <person name="Barry K."/>
            <person name="Blanchette R.A."/>
            <person name="Henrissat B."/>
            <person name="Martinez A.T."/>
            <person name="Otillar R."/>
            <person name="Spatafora J.W."/>
            <person name="Yadav J.S."/>
            <person name="Aerts A."/>
            <person name="Benoit I."/>
            <person name="Boyd A."/>
            <person name="Carlson A."/>
            <person name="Copeland A."/>
            <person name="Coutinho P.M."/>
            <person name="de Vries R.P."/>
            <person name="Ferreira P."/>
            <person name="Findley K."/>
            <person name="Foster B."/>
            <person name="Gaskell J."/>
            <person name="Glotzer D."/>
            <person name="Gorecki P."/>
            <person name="Heitman J."/>
            <person name="Hesse C."/>
            <person name="Hori C."/>
            <person name="Igarashi K."/>
            <person name="Jurgens J.A."/>
            <person name="Kallen N."/>
            <person name="Kersten P."/>
            <person name="Kohler A."/>
            <person name="Kuees U."/>
            <person name="Kumar T.K.A."/>
            <person name="Kuo A."/>
            <person name="LaButti K."/>
            <person name="Larrondo L.F."/>
            <person name="Lindquist E."/>
            <person name="Ling A."/>
            <person name="Lombard V."/>
            <person name="Lucas S."/>
            <person name="Lundell T."/>
            <person name="Martin R."/>
            <person name="McLaughlin D.J."/>
            <person name="Morgenstern I."/>
            <person name="Morin E."/>
            <person name="Murat C."/>
            <person name="Nagy L.G."/>
            <person name="Nolan M."/>
            <person name="Ohm R.A."/>
            <person name="Patyshakuliyeva A."/>
            <person name="Rokas A."/>
            <person name="Ruiz-Duenas F.J."/>
            <person name="Sabat G."/>
            <person name="Salamov A."/>
            <person name="Samejima M."/>
            <person name="Schmutz J."/>
            <person name="Slot J.C."/>
            <person name="St John F."/>
            <person name="Stenlid J."/>
            <person name="Sun H."/>
            <person name="Sun S."/>
            <person name="Syed K."/>
            <person name="Tsang A."/>
            <person name="Wiebenga A."/>
            <person name="Young D."/>
            <person name="Pisabarro A."/>
            <person name="Eastwood D.C."/>
            <person name="Martin F."/>
            <person name="Cullen D."/>
            <person name="Grigoriev I.V."/>
            <person name="Hibbett D.S."/>
        </authorList>
    </citation>
    <scope>NUCLEOTIDE SEQUENCE [LARGE SCALE GENOMIC DNA]</scope>
    <source>
        <strain evidence="2 3">ATCC 11539</strain>
    </source>
</reference>
<keyword evidence="3" id="KW-1185">Reference proteome</keyword>
<gene>
    <name evidence="2" type="ORF">GLOTRDRAFT_140457</name>
</gene>
<feature type="region of interest" description="Disordered" evidence="1">
    <location>
        <begin position="34"/>
        <end position="170"/>
    </location>
</feature>
<dbReference type="HOGENOM" id="CLU_1209943_0_0_1"/>